<dbReference type="Pfam" id="PF00128">
    <property type="entry name" value="Alpha-amylase"/>
    <property type="match status" value="1"/>
</dbReference>
<dbReference type="RefSeq" id="WP_092505067.1">
    <property type="nucleotide sequence ID" value="NZ_LT629695.1"/>
</dbReference>
<dbReference type="STRING" id="399736.SAMN04489720_2255"/>
<keyword evidence="5" id="KW-1185">Reference proteome</keyword>
<proteinExistence type="predicted"/>
<reference evidence="5" key="1">
    <citation type="submission" date="2016-10" db="EMBL/GenBank/DDBJ databases">
        <authorList>
            <person name="Varghese N."/>
            <person name="Submissions S."/>
        </authorList>
    </citation>
    <scope>NUCLEOTIDE SEQUENCE [LARGE SCALE GENOMIC DNA]</scope>
    <source>
        <strain evidence="5">DSM 22002</strain>
    </source>
</reference>
<dbReference type="CDD" id="cd11338">
    <property type="entry name" value="AmyAc_CMD"/>
    <property type="match status" value="1"/>
</dbReference>
<evidence type="ECO:0000313" key="5">
    <source>
        <dbReference type="Proteomes" id="UP000198822"/>
    </source>
</evidence>
<protein>
    <submittedName>
        <fullName evidence="4">Alpha-glucosidase</fullName>
    </submittedName>
</protein>
<dbReference type="GO" id="GO:0004553">
    <property type="term" value="F:hydrolase activity, hydrolyzing O-glycosyl compounds"/>
    <property type="evidence" value="ECO:0007669"/>
    <property type="project" value="InterPro"/>
</dbReference>
<dbReference type="Proteomes" id="UP000198822">
    <property type="component" value="Chromosome I"/>
</dbReference>
<dbReference type="InterPro" id="IPR006047">
    <property type="entry name" value="GH13_cat_dom"/>
</dbReference>
<gene>
    <name evidence="4" type="ORF">SAMN04489720_2255</name>
</gene>
<evidence type="ECO:0000256" key="1">
    <source>
        <dbReference type="ARBA" id="ARBA00022801"/>
    </source>
</evidence>
<name>A0A1G8EZB3_9MICO</name>
<accession>A0A1G8EZB3</accession>
<evidence type="ECO:0000259" key="3">
    <source>
        <dbReference type="SMART" id="SM00642"/>
    </source>
</evidence>
<sequence>MLAPHHDGSPLHVSTQHPQLGDAVRLRLRIPVTHEEPLEVLVRSNPDREPFFNKAVHVGRVDGWDWWEAEVLVANPLHRYRWLVHYASGLTEWLNQEGVHRIETRDDSDFALVAHPAPPAWAGDGILYQVFPDRFGRSAQADARETPDWAVPAAWGDPVVPYGPEVSTQWFGGDLAGVEEHLDHVVELGATILYLTPVFPARSNHRYDASTFDAVDPLLGGDEALISLVRAAHARGLKVIGDLTSNHSGDAHEWFRAAHRNPGAPESDFYYFLDDANETYASWLGHASLPKFDWSSPELRRRFIEGPDSVVARYLQEPFDLDGWRIDVANMTGRLGAADHNAEVRRTIRQTMVDVDPDTLLLGESTNDATDDFQGDAWHGAMTYAAFTRPVWGWLSVPGSAAFGGLGMARSVIPSYTGTDVHAQHVRFTAGIPWRTRLHTMQALDTHDTPRFATNALPGAHPVALGMSVTLPGIPVVWAGDELGLTGTNGEESRTPMPWDSLSEHEADLTRYRELLGLRRSHVALRSGGMRWLHVADEVLVYVREAEEGSVLAVASRGFFDVVLDEGTLHLHGADPQLLWGEGRADAFGRGGVRLTGSGPSFTAWSLPGVPVPVPSPDAVAAEDAALLENAAQDAALVAGVQGAESTDTAAWAHELPPEPGAGQPQT</sequence>
<dbReference type="InterPro" id="IPR004185">
    <property type="entry name" value="Glyco_hydro_13_lg-like_dom"/>
</dbReference>
<dbReference type="CDD" id="cd02857">
    <property type="entry name" value="E_set_CDase_PDE_N"/>
    <property type="match status" value="1"/>
</dbReference>
<keyword evidence="1" id="KW-0378">Hydrolase</keyword>
<dbReference type="PANTHER" id="PTHR10357">
    <property type="entry name" value="ALPHA-AMYLASE FAMILY MEMBER"/>
    <property type="match status" value="1"/>
</dbReference>
<evidence type="ECO:0000313" key="4">
    <source>
        <dbReference type="EMBL" id="SDH75245.1"/>
    </source>
</evidence>
<dbReference type="SMART" id="SM00642">
    <property type="entry name" value="Aamy"/>
    <property type="match status" value="1"/>
</dbReference>
<feature type="domain" description="Glycosyl hydrolase family 13 catalytic" evidence="3">
    <location>
        <begin position="129"/>
        <end position="519"/>
    </location>
</feature>
<dbReference type="PANTHER" id="PTHR10357:SF210">
    <property type="entry name" value="MALTODEXTRIN GLUCOSIDASE"/>
    <property type="match status" value="1"/>
</dbReference>
<dbReference type="OrthoDB" id="9043248at2"/>
<dbReference type="Gene3D" id="3.20.20.80">
    <property type="entry name" value="Glycosidases"/>
    <property type="match status" value="1"/>
</dbReference>
<organism evidence="4 5">
    <name type="scientific">Agrococcus jejuensis</name>
    <dbReference type="NCBI Taxonomy" id="399736"/>
    <lineage>
        <taxon>Bacteria</taxon>
        <taxon>Bacillati</taxon>
        <taxon>Actinomycetota</taxon>
        <taxon>Actinomycetes</taxon>
        <taxon>Micrococcales</taxon>
        <taxon>Microbacteriaceae</taxon>
        <taxon>Agrococcus</taxon>
    </lineage>
</organism>
<dbReference type="InterPro" id="IPR017853">
    <property type="entry name" value="GH"/>
</dbReference>
<dbReference type="AlphaFoldDB" id="A0A1G8EZB3"/>
<dbReference type="GO" id="GO:0005975">
    <property type="term" value="P:carbohydrate metabolic process"/>
    <property type="evidence" value="ECO:0007669"/>
    <property type="project" value="InterPro"/>
</dbReference>
<dbReference type="EMBL" id="LT629695">
    <property type="protein sequence ID" value="SDH75245.1"/>
    <property type="molecule type" value="Genomic_DNA"/>
</dbReference>
<keyword evidence="2" id="KW-0326">Glycosidase</keyword>
<evidence type="ECO:0000256" key="2">
    <source>
        <dbReference type="ARBA" id="ARBA00023295"/>
    </source>
</evidence>
<dbReference type="SUPFAM" id="SSF51445">
    <property type="entry name" value="(Trans)glycosidases"/>
    <property type="match status" value="1"/>
</dbReference>